<evidence type="ECO:0000313" key="3">
    <source>
        <dbReference type="Proteomes" id="UP001165740"/>
    </source>
</evidence>
<feature type="compositionally biased region" description="Gly residues" evidence="1">
    <location>
        <begin position="161"/>
        <end position="171"/>
    </location>
</feature>
<feature type="compositionally biased region" description="Polar residues" evidence="1">
    <location>
        <begin position="92"/>
        <end position="102"/>
    </location>
</feature>
<evidence type="ECO:0000256" key="1">
    <source>
        <dbReference type="SAM" id="MobiDB-lite"/>
    </source>
</evidence>
<feature type="region of interest" description="Disordered" evidence="1">
    <location>
        <begin position="66"/>
        <end position="179"/>
    </location>
</feature>
<dbReference type="SUPFAM" id="SSF54236">
    <property type="entry name" value="Ubiquitin-like"/>
    <property type="match status" value="1"/>
</dbReference>
<dbReference type="InterPro" id="IPR029071">
    <property type="entry name" value="Ubiquitin-like_domsf"/>
</dbReference>
<dbReference type="PRINTS" id="PR00348">
    <property type="entry name" value="UBIQUITIN"/>
</dbReference>
<dbReference type="PROSITE" id="PS50053">
    <property type="entry name" value="UBIQUITIN_2"/>
    <property type="match status" value="1"/>
</dbReference>
<feature type="region of interest" description="Disordered" evidence="1">
    <location>
        <begin position="1"/>
        <end position="54"/>
    </location>
</feature>
<feature type="compositionally biased region" description="Polar residues" evidence="1">
    <location>
        <begin position="121"/>
        <end position="130"/>
    </location>
</feature>
<dbReference type="Pfam" id="PF00240">
    <property type="entry name" value="ubiquitin"/>
    <property type="match status" value="1"/>
</dbReference>
<evidence type="ECO:0000259" key="2">
    <source>
        <dbReference type="PROSITE" id="PS50053"/>
    </source>
</evidence>
<feature type="compositionally biased region" description="Low complexity" evidence="1">
    <location>
        <begin position="22"/>
        <end position="35"/>
    </location>
</feature>
<name>A0A9W2YRN9_BIOGL</name>
<sequence length="275" mass="28831">MTSECDDMDIDSGVSDMTETESLSSVSSDSTIIGSPPSSVMMDNSEVRGPEGHFTLLNDAAASNRSVLSPESGIGSGSSSPASSVVMGKAASSRSVLSQDSGIGSGYGSPASSVVMDKAASNRSVLSQDSGIGRGSGSPASSVVMGKAASNRSVISQDSGIGSGSGSGNGMKLGEPLPMERKDSQTKTQEWVEQHFEVFVKTLEGKTVTVQVEEHEEVTSFRKKVQEKTNVEASQQYLHTAEGRKLQDGERLSNYNIKKHSTIFCQGRLRGGESF</sequence>
<accession>A0A9W2YRN9</accession>
<dbReference type="Gene3D" id="3.10.20.90">
    <property type="entry name" value="Phosphatidylinositol 3-kinase Catalytic Subunit, Chain A, domain 1"/>
    <property type="match status" value="1"/>
</dbReference>
<dbReference type="SMART" id="SM00213">
    <property type="entry name" value="UBQ"/>
    <property type="match status" value="1"/>
</dbReference>
<feature type="domain" description="Ubiquitin-like" evidence="2">
    <location>
        <begin position="196"/>
        <end position="272"/>
    </location>
</feature>
<dbReference type="InterPro" id="IPR000626">
    <property type="entry name" value="Ubiquitin-like_dom"/>
</dbReference>
<protein>
    <submittedName>
        <fullName evidence="4">Uncharacterized protein LOC106059219</fullName>
    </submittedName>
</protein>
<dbReference type="RefSeq" id="XP_055865427.1">
    <property type="nucleotide sequence ID" value="XM_056009452.1"/>
</dbReference>
<dbReference type="Proteomes" id="UP001165740">
    <property type="component" value="Chromosome 14"/>
</dbReference>
<dbReference type="AlphaFoldDB" id="A0A9W2YRN9"/>
<dbReference type="InterPro" id="IPR019956">
    <property type="entry name" value="Ubiquitin_dom"/>
</dbReference>
<dbReference type="GeneID" id="106059219"/>
<proteinExistence type="predicted"/>
<dbReference type="OMA" id="TQEWVEQ"/>
<feature type="compositionally biased region" description="Acidic residues" evidence="1">
    <location>
        <begin position="1"/>
        <end position="10"/>
    </location>
</feature>
<dbReference type="InterPro" id="IPR050158">
    <property type="entry name" value="Ubiquitin_ubiquitin-like"/>
</dbReference>
<dbReference type="PANTHER" id="PTHR10666">
    <property type="entry name" value="UBIQUITIN"/>
    <property type="match status" value="1"/>
</dbReference>
<organism evidence="3 4">
    <name type="scientific">Biomphalaria glabrata</name>
    <name type="common">Bloodfluke planorb</name>
    <name type="synonym">Freshwater snail</name>
    <dbReference type="NCBI Taxonomy" id="6526"/>
    <lineage>
        <taxon>Eukaryota</taxon>
        <taxon>Metazoa</taxon>
        <taxon>Spiralia</taxon>
        <taxon>Lophotrochozoa</taxon>
        <taxon>Mollusca</taxon>
        <taxon>Gastropoda</taxon>
        <taxon>Heterobranchia</taxon>
        <taxon>Euthyneura</taxon>
        <taxon>Panpulmonata</taxon>
        <taxon>Hygrophila</taxon>
        <taxon>Lymnaeoidea</taxon>
        <taxon>Planorbidae</taxon>
        <taxon>Biomphalaria</taxon>
    </lineage>
</organism>
<dbReference type="OrthoDB" id="6123875at2759"/>
<feature type="compositionally biased region" description="Low complexity" evidence="1">
    <location>
        <begin position="69"/>
        <end position="84"/>
    </location>
</feature>
<keyword evidence="3" id="KW-1185">Reference proteome</keyword>
<gene>
    <name evidence="4" type="primary">LOC106059219</name>
</gene>
<reference evidence="4" key="1">
    <citation type="submission" date="2025-08" db="UniProtKB">
        <authorList>
            <consortium name="RefSeq"/>
        </authorList>
    </citation>
    <scope>IDENTIFICATION</scope>
</reference>
<evidence type="ECO:0000313" key="4">
    <source>
        <dbReference type="RefSeq" id="XP_055865427.1"/>
    </source>
</evidence>